<evidence type="ECO:0000313" key="3">
    <source>
        <dbReference type="Proteomes" id="UP000676169"/>
    </source>
</evidence>
<dbReference type="KEGG" id="lamb:KBB96_05265"/>
<organism evidence="2 3">
    <name type="scientific">Luteolibacter ambystomatis</name>
    <dbReference type="NCBI Taxonomy" id="2824561"/>
    <lineage>
        <taxon>Bacteria</taxon>
        <taxon>Pseudomonadati</taxon>
        <taxon>Verrucomicrobiota</taxon>
        <taxon>Verrucomicrobiia</taxon>
        <taxon>Verrucomicrobiales</taxon>
        <taxon>Verrucomicrobiaceae</taxon>
        <taxon>Luteolibacter</taxon>
    </lineage>
</organism>
<keyword evidence="1" id="KW-0812">Transmembrane</keyword>
<accession>A0A975PGJ2</accession>
<sequence length="74" mass="7879">MNRTSVLRLIGGLGALTSAFGLYSTVRLIQYGTSIIPGGSPVASWGISGFFAISFLVGVFLLFRRTPGDSRPTR</sequence>
<reference evidence="2" key="1">
    <citation type="submission" date="2021-04" db="EMBL/GenBank/DDBJ databases">
        <title>Luteolibacter sp. 32A isolated from the skin of an Anderson's salamander (Ambystoma andersonii).</title>
        <authorList>
            <person name="Spergser J."/>
            <person name="Busse H.-J."/>
        </authorList>
    </citation>
    <scope>NUCLEOTIDE SEQUENCE</scope>
    <source>
        <strain evidence="2">32A</strain>
    </source>
</reference>
<keyword evidence="1" id="KW-1133">Transmembrane helix</keyword>
<dbReference type="RefSeq" id="WP_211633135.1">
    <property type="nucleotide sequence ID" value="NZ_CP073100.1"/>
</dbReference>
<keyword evidence="3" id="KW-1185">Reference proteome</keyword>
<keyword evidence="1" id="KW-0472">Membrane</keyword>
<evidence type="ECO:0000256" key="1">
    <source>
        <dbReference type="SAM" id="Phobius"/>
    </source>
</evidence>
<feature type="transmembrane region" description="Helical" evidence="1">
    <location>
        <begin position="45"/>
        <end position="63"/>
    </location>
</feature>
<evidence type="ECO:0000313" key="2">
    <source>
        <dbReference type="EMBL" id="QUE52301.1"/>
    </source>
</evidence>
<proteinExistence type="predicted"/>
<dbReference type="Proteomes" id="UP000676169">
    <property type="component" value="Chromosome"/>
</dbReference>
<name>A0A975PGJ2_9BACT</name>
<protein>
    <submittedName>
        <fullName evidence="2">Uncharacterized protein</fullName>
    </submittedName>
</protein>
<gene>
    <name evidence="2" type="ORF">KBB96_05265</name>
</gene>
<dbReference type="EMBL" id="CP073100">
    <property type="protein sequence ID" value="QUE52301.1"/>
    <property type="molecule type" value="Genomic_DNA"/>
</dbReference>
<dbReference type="AlphaFoldDB" id="A0A975PGJ2"/>